<evidence type="ECO:0000313" key="3">
    <source>
        <dbReference type="EMBL" id="KAF9515256.1"/>
    </source>
</evidence>
<sequence>MTTPAHQVTTTARGTSIDISPWTITSTTCPISNAPEISAIQKELNGLPLPEMPFGNNSLVIRNANSDWEYTFNIVEALRLVKMGPLDPGDGGVQVGYAKEWLKSRTDPNSANPLPTSFFAKQFDWTYTTTYVGHITSSTPPQFIPADPNNPSHQIPIEELSRPDPILFYTEIPLFEDELHDNGSASLIIRARVMPTSFFVLSRFSLRVDGVLFRLHDTRIYHSFVSSPPFIVRETSGWEAPYSSVKRFLPSPDLSPLTDPNFVHNVLTSLPKSTTQDPKRAGGTGWRGLGTKIEVLYLNTSDPPSHSELDSNTESPDATEGAKVIN</sequence>
<dbReference type="EMBL" id="MU128952">
    <property type="protein sequence ID" value="KAF9515256.1"/>
    <property type="molecule type" value="Genomic_DNA"/>
</dbReference>
<feature type="region of interest" description="Disordered" evidence="2">
    <location>
        <begin position="300"/>
        <end position="326"/>
    </location>
</feature>
<evidence type="ECO:0000256" key="1">
    <source>
        <dbReference type="ARBA" id="ARBA00006658"/>
    </source>
</evidence>
<dbReference type="GO" id="GO:0005829">
    <property type="term" value="C:cytosol"/>
    <property type="evidence" value="ECO:0007669"/>
    <property type="project" value="TreeGrafter"/>
</dbReference>
<dbReference type="Proteomes" id="UP000886523">
    <property type="component" value="Unassembled WGS sequence"/>
</dbReference>
<dbReference type="InterPro" id="IPR051330">
    <property type="entry name" value="Phosphatase_reg/MetRdx"/>
</dbReference>
<dbReference type="Pfam" id="PF04176">
    <property type="entry name" value="TIP41"/>
    <property type="match status" value="1"/>
</dbReference>
<evidence type="ECO:0000256" key="2">
    <source>
        <dbReference type="SAM" id="MobiDB-lite"/>
    </source>
</evidence>
<gene>
    <name evidence="3" type="ORF">BS47DRAFT_1294095</name>
</gene>
<evidence type="ECO:0008006" key="5">
    <source>
        <dbReference type="Google" id="ProtNLM"/>
    </source>
</evidence>
<dbReference type="PANTHER" id="PTHR21021">
    <property type="entry name" value="GAF/PUTATIVE CYTOSKELETAL PROTEIN"/>
    <property type="match status" value="1"/>
</dbReference>
<dbReference type="GO" id="GO:0031929">
    <property type="term" value="P:TOR signaling"/>
    <property type="evidence" value="ECO:0007669"/>
    <property type="project" value="TreeGrafter"/>
</dbReference>
<organism evidence="3 4">
    <name type="scientific">Hydnum rufescens UP504</name>
    <dbReference type="NCBI Taxonomy" id="1448309"/>
    <lineage>
        <taxon>Eukaryota</taxon>
        <taxon>Fungi</taxon>
        <taxon>Dikarya</taxon>
        <taxon>Basidiomycota</taxon>
        <taxon>Agaricomycotina</taxon>
        <taxon>Agaricomycetes</taxon>
        <taxon>Cantharellales</taxon>
        <taxon>Hydnaceae</taxon>
        <taxon>Hydnum</taxon>
    </lineage>
</organism>
<reference evidence="3" key="1">
    <citation type="journal article" date="2020" name="Nat. Commun.">
        <title>Large-scale genome sequencing of mycorrhizal fungi provides insights into the early evolution of symbiotic traits.</title>
        <authorList>
            <person name="Miyauchi S."/>
            <person name="Kiss E."/>
            <person name="Kuo A."/>
            <person name="Drula E."/>
            <person name="Kohler A."/>
            <person name="Sanchez-Garcia M."/>
            <person name="Morin E."/>
            <person name="Andreopoulos B."/>
            <person name="Barry K.W."/>
            <person name="Bonito G."/>
            <person name="Buee M."/>
            <person name="Carver A."/>
            <person name="Chen C."/>
            <person name="Cichocki N."/>
            <person name="Clum A."/>
            <person name="Culley D."/>
            <person name="Crous P.W."/>
            <person name="Fauchery L."/>
            <person name="Girlanda M."/>
            <person name="Hayes R.D."/>
            <person name="Keri Z."/>
            <person name="LaButti K."/>
            <person name="Lipzen A."/>
            <person name="Lombard V."/>
            <person name="Magnuson J."/>
            <person name="Maillard F."/>
            <person name="Murat C."/>
            <person name="Nolan M."/>
            <person name="Ohm R.A."/>
            <person name="Pangilinan J."/>
            <person name="Pereira M.F."/>
            <person name="Perotto S."/>
            <person name="Peter M."/>
            <person name="Pfister S."/>
            <person name="Riley R."/>
            <person name="Sitrit Y."/>
            <person name="Stielow J.B."/>
            <person name="Szollosi G."/>
            <person name="Zifcakova L."/>
            <person name="Stursova M."/>
            <person name="Spatafora J.W."/>
            <person name="Tedersoo L."/>
            <person name="Vaario L.M."/>
            <person name="Yamada A."/>
            <person name="Yan M."/>
            <person name="Wang P."/>
            <person name="Xu J."/>
            <person name="Bruns T."/>
            <person name="Baldrian P."/>
            <person name="Vilgalys R."/>
            <person name="Dunand C."/>
            <person name="Henrissat B."/>
            <person name="Grigoriev I.V."/>
            <person name="Hibbett D."/>
            <person name="Nagy L.G."/>
            <person name="Martin F.M."/>
        </authorList>
    </citation>
    <scope>NUCLEOTIDE SEQUENCE</scope>
    <source>
        <strain evidence="3">UP504</strain>
    </source>
</reference>
<dbReference type="PANTHER" id="PTHR21021:SF16">
    <property type="entry name" value="TIP41-LIKE PROTEIN"/>
    <property type="match status" value="1"/>
</dbReference>
<protein>
    <recommendedName>
        <fullName evidence="5">Type 2A phosphatase activator TIP41</fullName>
    </recommendedName>
</protein>
<comment type="similarity">
    <text evidence="1">Belongs to the TIP41 family.</text>
</comment>
<evidence type="ECO:0000313" key="4">
    <source>
        <dbReference type="Proteomes" id="UP000886523"/>
    </source>
</evidence>
<comment type="caution">
    <text evidence="3">The sequence shown here is derived from an EMBL/GenBank/DDBJ whole genome shotgun (WGS) entry which is preliminary data.</text>
</comment>
<accession>A0A9P6DUD6</accession>
<dbReference type="AlphaFoldDB" id="A0A9P6DUD6"/>
<dbReference type="OrthoDB" id="10253878at2759"/>
<feature type="compositionally biased region" description="Polar residues" evidence="2">
    <location>
        <begin position="300"/>
        <end position="316"/>
    </location>
</feature>
<name>A0A9P6DUD6_9AGAM</name>
<dbReference type="InterPro" id="IPR007303">
    <property type="entry name" value="TIP41-like"/>
</dbReference>
<proteinExistence type="inferred from homology"/>
<keyword evidence="4" id="KW-1185">Reference proteome</keyword>